<protein>
    <submittedName>
        <fullName evidence="1">Uncharacterized protein</fullName>
    </submittedName>
</protein>
<organism evidence="1">
    <name type="scientific">viral metagenome</name>
    <dbReference type="NCBI Taxonomy" id="1070528"/>
    <lineage>
        <taxon>unclassified sequences</taxon>
        <taxon>metagenomes</taxon>
        <taxon>organismal metagenomes</taxon>
    </lineage>
</organism>
<accession>A0A6C0BLT9</accession>
<reference evidence="1" key="1">
    <citation type="journal article" date="2020" name="Nature">
        <title>Giant virus diversity and host interactions through global metagenomics.</title>
        <authorList>
            <person name="Schulz F."/>
            <person name="Roux S."/>
            <person name="Paez-Espino D."/>
            <person name="Jungbluth S."/>
            <person name="Walsh D.A."/>
            <person name="Denef V.J."/>
            <person name="McMahon K.D."/>
            <person name="Konstantinidis K.T."/>
            <person name="Eloe-Fadrosh E.A."/>
            <person name="Kyrpides N.C."/>
            <person name="Woyke T."/>
        </authorList>
    </citation>
    <scope>NUCLEOTIDE SEQUENCE</scope>
    <source>
        <strain evidence="1">GVMAG-M-3300017651-5</strain>
    </source>
</reference>
<evidence type="ECO:0000313" key="1">
    <source>
        <dbReference type="EMBL" id="QHS93156.1"/>
    </source>
</evidence>
<proteinExistence type="predicted"/>
<name>A0A6C0BLT9_9ZZZZ</name>
<dbReference type="EMBL" id="MN739197">
    <property type="protein sequence ID" value="QHS93156.1"/>
    <property type="molecule type" value="Genomic_DNA"/>
</dbReference>
<sequence length="38" mass="4641">MSSYHHENGMILPELRLLRDSEISIQSRRMINSYYTWL</sequence>
<dbReference type="AlphaFoldDB" id="A0A6C0BLT9"/>